<dbReference type="PROSITE" id="PS01195">
    <property type="entry name" value="PEPT_TRNA_HYDROL_1"/>
    <property type="match status" value="1"/>
</dbReference>
<feature type="site" description="Stabilizes the basic form of H active site to accept a proton" evidence="7">
    <location>
        <position position="98"/>
    </location>
</feature>
<comment type="function">
    <text evidence="7">Catalyzes the release of premature peptidyl moieties from peptidyl-tRNA molecules trapped in stalled 50S ribosomal subunits, and thus maintains levels of free tRNAs and 50S ribosomes.</text>
</comment>
<evidence type="ECO:0000256" key="9">
    <source>
        <dbReference type="RuleBase" id="RU004320"/>
    </source>
</evidence>
<evidence type="ECO:0000313" key="11">
    <source>
        <dbReference type="Proteomes" id="UP000294692"/>
    </source>
</evidence>
<feature type="active site" description="Proton acceptor" evidence="7">
    <location>
        <position position="25"/>
    </location>
</feature>
<dbReference type="InterPro" id="IPR001328">
    <property type="entry name" value="Pept_tRNA_hydro"/>
</dbReference>
<feature type="binding site" evidence="7">
    <location>
        <position position="73"/>
    </location>
    <ligand>
        <name>tRNA</name>
        <dbReference type="ChEBI" id="CHEBI:17843"/>
    </ligand>
</feature>
<dbReference type="GO" id="GO:0072344">
    <property type="term" value="P:rescue of stalled ribosome"/>
    <property type="evidence" value="ECO:0007669"/>
    <property type="project" value="UniProtKB-UniRule"/>
</dbReference>
<dbReference type="EMBL" id="SMBX01000005">
    <property type="protein sequence ID" value="TCU98484.1"/>
    <property type="molecule type" value="Genomic_DNA"/>
</dbReference>
<dbReference type="InterPro" id="IPR018171">
    <property type="entry name" value="Pept_tRNA_hydro_CS"/>
</dbReference>
<dbReference type="InterPro" id="IPR036416">
    <property type="entry name" value="Pept_tRNA_hydro_sf"/>
</dbReference>
<comment type="subunit">
    <text evidence="7">Monomer.</text>
</comment>
<dbReference type="PANTHER" id="PTHR17224">
    <property type="entry name" value="PEPTIDYL-TRNA HYDROLASE"/>
    <property type="match status" value="1"/>
</dbReference>
<evidence type="ECO:0000256" key="3">
    <source>
        <dbReference type="ARBA" id="ARBA00022801"/>
    </source>
</evidence>
<dbReference type="GO" id="GO:0004045">
    <property type="term" value="F:peptidyl-tRNA hydrolase activity"/>
    <property type="evidence" value="ECO:0007669"/>
    <property type="project" value="UniProtKB-UniRule"/>
</dbReference>
<keyword evidence="4 7" id="KW-0694">RNA-binding</keyword>
<evidence type="ECO:0000256" key="8">
    <source>
        <dbReference type="RuleBase" id="RU000673"/>
    </source>
</evidence>
<dbReference type="Pfam" id="PF01195">
    <property type="entry name" value="Pept_tRNA_hydro"/>
    <property type="match status" value="1"/>
</dbReference>
<evidence type="ECO:0000256" key="2">
    <source>
        <dbReference type="ARBA" id="ARBA00022555"/>
    </source>
</evidence>
<evidence type="ECO:0000256" key="6">
    <source>
        <dbReference type="ARBA" id="ARBA00050038"/>
    </source>
</evidence>
<dbReference type="PANTHER" id="PTHR17224:SF1">
    <property type="entry name" value="PEPTIDYL-TRNA HYDROLASE"/>
    <property type="match status" value="1"/>
</dbReference>
<dbReference type="OrthoDB" id="9800507at2"/>
<feature type="binding site" evidence="7">
    <location>
        <position position="119"/>
    </location>
    <ligand>
        <name>tRNA</name>
        <dbReference type="ChEBI" id="CHEBI:17843"/>
    </ligand>
</feature>
<dbReference type="PROSITE" id="PS01196">
    <property type="entry name" value="PEPT_TRNA_HYDROL_2"/>
    <property type="match status" value="1"/>
</dbReference>
<dbReference type="GO" id="GO:0000049">
    <property type="term" value="F:tRNA binding"/>
    <property type="evidence" value="ECO:0007669"/>
    <property type="project" value="UniProtKB-UniRule"/>
</dbReference>
<accession>A0A4R3V7W0</accession>
<dbReference type="EC" id="3.1.1.29" evidence="1 7"/>
<dbReference type="RefSeq" id="WP_132477144.1">
    <property type="nucleotide sequence ID" value="NZ_JBEBWM010000050.1"/>
</dbReference>
<comment type="subcellular location">
    <subcellularLocation>
        <location evidence="7">Cytoplasm</location>
    </subcellularLocation>
</comment>
<dbReference type="CDD" id="cd00462">
    <property type="entry name" value="PTH"/>
    <property type="match status" value="1"/>
</dbReference>
<organism evidence="10 11">
    <name type="scientific">Paracandidimonas soli</name>
    <dbReference type="NCBI Taxonomy" id="1917182"/>
    <lineage>
        <taxon>Bacteria</taxon>
        <taxon>Pseudomonadati</taxon>
        <taxon>Pseudomonadota</taxon>
        <taxon>Betaproteobacteria</taxon>
        <taxon>Burkholderiales</taxon>
        <taxon>Alcaligenaceae</taxon>
        <taxon>Paracandidimonas</taxon>
    </lineage>
</organism>
<sequence length="200" mass="21723">MSGKPPIRLIIGLGNPGPQYEATRHNAGFWLADHLADDLGAAFSLEKAFFSWVAKARLAGESVVLAKPTTFMNRSGQAAGALMRFYKLTPEQVLVIHDELDLLPGQVKLKQGGGHAGHNGLRDIQSAFSSPNFWRLRIGIGHPRTLGLAQDVAAFVLNAPRREELNEIEAVIDRCRAVAPALLKGEYDQAVAQLHEGNRG</sequence>
<keyword evidence="11" id="KW-1185">Reference proteome</keyword>
<keyword evidence="7" id="KW-0963">Cytoplasm</keyword>
<dbReference type="NCBIfam" id="TIGR00447">
    <property type="entry name" value="pth"/>
    <property type="match status" value="1"/>
</dbReference>
<feature type="binding site" evidence="7">
    <location>
        <position position="71"/>
    </location>
    <ligand>
        <name>tRNA</name>
        <dbReference type="ChEBI" id="CHEBI:17843"/>
    </ligand>
</feature>
<dbReference type="Proteomes" id="UP000294692">
    <property type="component" value="Unassembled WGS sequence"/>
</dbReference>
<keyword evidence="3 7" id="KW-0378">Hydrolase</keyword>
<evidence type="ECO:0000256" key="5">
    <source>
        <dbReference type="ARBA" id="ARBA00038063"/>
    </source>
</evidence>
<dbReference type="Gene3D" id="3.40.50.1470">
    <property type="entry name" value="Peptidyl-tRNA hydrolase"/>
    <property type="match status" value="1"/>
</dbReference>
<name>A0A4R3V7W0_9BURK</name>
<comment type="similarity">
    <text evidence="5 7 9">Belongs to the PTH family.</text>
</comment>
<dbReference type="AlphaFoldDB" id="A0A4R3V7W0"/>
<comment type="catalytic activity">
    <reaction evidence="7 8">
        <text>an N-acyl-L-alpha-aminoacyl-tRNA + H2O = an N-acyl-L-amino acid + a tRNA + H(+)</text>
        <dbReference type="Rhea" id="RHEA:54448"/>
        <dbReference type="Rhea" id="RHEA-COMP:10123"/>
        <dbReference type="Rhea" id="RHEA-COMP:13883"/>
        <dbReference type="ChEBI" id="CHEBI:15377"/>
        <dbReference type="ChEBI" id="CHEBI:15378"/>
        <dbReference type="ChEBI" id="CHEBI:59874"/>
        <dbReference type="ChEBI" id="CHEBI:78442"/>
        <dbReference type="ChEBI" id="CHEBI:138191"/>
        <dbReference type="EC" id="3.1.1.29"/>
    </reaction>
</comment>
<protein>
    <recommendedName>
        <fullName evidence="6 7">Peptidyl-tRNA hydrolase</fullName>
        <shortName evidence="7">Pth</shortName>
        <ecNumber evidence="1 7">3.1.1.29</ecNumber>
    </recommendedName>
</protein>
<dbReference type="FunFam" id="3.40.50.1470:FF:000001">
    <property type="entry name" value="Peptidyl-tRNA hydrolase"/>
    <property type="match status" value="1"/>
</dbReference>
<keyword evidence="2 7" id="KW-0820">tRNA-binding</keyword>
<comment type="caution">
    <text evidence="10">The sequence shown here is derived from an EMBL/GenBank/DDBJ whole genome shotgun (WGS) entry which is preliminary data.</text>
</comment>
<comment type="function">
    <text evidence="7">Hydrolyzes ribosome-free peptidyl-tRNAs (with 1 or more amino acids incorporated), which drop off the ribosome during protein synthesis, or as a result of ribosome stalling.</text>
</comment>
<reference evidence="10 11" key="1">
    <citation type="submission" date="2019-03" db="EMBL/GenBank/DDBJ databases">
        <title>Genomic Encyclopedia of Type Strains, Phase IV (KMG-IV): sequencing the most valuable type-strain genomes for metagenomic binning, comparative biology and taxonomic classification.</title>
        <authorList>
            <person name="Goeker M."/>
        </authorList>
    </citation>
    <scope>NUCLEOTIDE SEQUENCE [LARGE SCALE GENOMIC DNA]</scope>
    <source>
        <strain evidence="10 11">DSM 100048</strain>
    </source>
</reference>
<dbReference type="SUPFAM" id="SSF53178">
    <property type="entry name" value="Peptidyl-tRNA hydrolase-like"/>
    <property type="match status" value="1"/>
</dbReference>
<dbReference type="GO" id="GO:0005737">
    <property type="term" value="C:cytoplasm"/>
    <property type="evidence" value="ECO:0007669"/>
    <property type="project" value="UniProtKB-SubCell"/>
</dbReference>
<evidence type="ECO:0000256" key="1">
    <source>
        <dbReference type="ARBA" id="ARBA00013260"/>
    </source>
</evidence>
<feature type="binding site" evidence="7">
    <location>
        <position position="20"/>
    </location>
    <ligand>
        <name>tRNA</name>
        <dbReference type="ChEBI" id="CHEBI:17843"/>
    </ligand>
</feature>
<evidence type="ECO:0000313" key="10">
    <source>
        <dbReference type="EMBL" id="TCU98484.1"/>
    </source>
</evidence>
<feature type="site" description="Discriminates between blocked and unblocked aminoacyl-tRNA" evidence="7">
    <location>
        <position position="15"/>
    </location>
</feature>
<dbReference type="GO" id="GO:0006515">
    <property type="term" value="P:protein quality control for misfolded or incompletely synthesized proteins"/>
    <property type="evidence" value="ECO:0007669"/>
    <property type="project" value="UniProtKB-UniRule"/>
</dbReference>
<dbReference type="HAMAP" id="MF_00083">
    <property type="entry name" value="Pept_tRNA_hydro_bact"/>
    <property type="match status" value="1"/>
</dbReference>
<evidence type="ECO:0000256" key="7">
    <source>
        <dbReference type="HAMAP-Rule" id="MF_00083"/>
    </source>
</evidence>
<proteinExistence type="inferred from homology"/>
<evidence type="ECO:0000256" key="4">
    <source>
        <dbReference type="ARBA" id="ARBA00022884"/>
    </source>
</evidence>
<gene>
    <name evidence="7" type="primary">pth</name>
    <name evidence="10" type="ORF">EV686_105185</name>
</gene>